<evidence type="ECO:0000313" key="1">
    <source>
        <dbReference type="EMBL" id="KAF5452346.1"/>
    </source>
</evidence>
<dbReference type="Proteomes" id="UP000619265">
    <property type="component" value="Unassembled WGS sequence"/>
</dbReference>
<evidence type="ECO:0008006" key="3">
    <source>
        <dbReference type="Google" id="ProtNLM"/>
    </source>
</evidence>
<accession>A0A833TPD3</accession>
<sequence>MEAIVDAIPLKVTAAMYEELMKPYFEEEVKSALFQMQPLKTQGPDDLNETFVVLIPKDKKSENMKDFRPISLCNAVYKIIAKIIVNRLKIILPPSSFRLSECFCTRSPYYR</sequence>
<dbReference type="PANTHER" id="PTHR46890">
    <property type="entry name" value="NON-LTR RETROLELEMENT REVERSE TRANSCRIPTASE-LIKE PROTEIN-RELATED"/>
    <property type="match status" value="1"/>
</dbReference>
<protein>
    <recommendedName>
        <fullName evidence="3">Reverse transcriptase domain-containing protein</fullName>
    </recommendedName>
</protein>
<dbReference type="Gramene" id="Jr12_11210_p1">
    <property type="protein sequence ID" value="cds.Jr12_11210_p1"/>
    <property type="gene ID" value="Jr12_11210"/>
</dbReference>
<name>A0A833TPD3_JUGRE</name>
<reference evidence="1" key="2">
    <citation type="submission" date="2020-03" db="EMBL/GenBank/DDBJ databases">
        <title>Walnut 2.0.</title>
        <authorList>
            <person name="Marrano A."/>
            <person name="Britton M."/>
            <person name="Zimin A.V."/>
            <person name="Zaini P.A."/>
            <person name="Workman R."/>
            <person name="Puiu D."/>
            <person name="Bianco L."/>
            <person name="Allen B.J."/>
            <person name="Troggio M."/>
            <person name="Leslie C.A."/>
            <person name="Timp W."/>
            <person name="Dendekar A."/>
            <person name="Salzberg S.L."/>
            <person name="Neale D.B."/>
        </authorList>
    </citation>
    <scope>NUCLEOTIDE SEQUENCE</scope>
    <source>
        <tissue evidence="1">Leaves</tissue>
    </source>
</reference>
<dbReference type="PANTHER" id="PTHR46890:SF48">
    <property type="entry name" value="RNA-DIRECTED DNA POLYMERASE"/>
    <property type="match status" value="1"/>
</dbReference>
<dbReference type="InterPro" id="IPR052343">
    <property type="entry name" value="Retrotransposon-Effector_Assoc"/>
</dbReference>
<proteinExistence type="predicted"/>
<organism evidence="1 2">
    <name type="scientific">Juglans regia</name>
    <name type="common">English walnut</name>
    <dbReference type="NCBI Taxonomy" id="51240"/>
    <lineage>
        <taxon>Eukaryota</taxon>
        <taxon>Viridiplantae</taxon>
        <taxon>Streptophyta</taxon>
        <taxon>Embryophyta</taxon>
        <taxon>Tracheophyta</taxon>
        <taxon>Spermatophyta</taxon>
        <taxon>Magnoliopsida</taxon>
        <taxon>eudicotyledons</taxon>
        <taxon>Gunneridae</taxon>
        <taxon>Pentapetalae</taxon>
        <taxon>rosids</taxon>
        <taxon>fabids</taxon>
        <taxon>Fagales</taxon>
        <taxon>Juglandaceae</taxon>
        <taxon>Juglans</taxon>
    </lineage>
</organism>
<evidence type="ECO:0000313" key="2">
    <source>
        <dbReference type="Proteomes" id="UP000619265"/>
    </source>
</evidence>
<gene>
    <name evidence="1" type="ORF">F2P56_027353</name>
</gene>
<dbReference type="EMBL" id="LIHL02000012">
    <property type="protein sequence ID" value="KAF5452346.1"/>
    <property type="molecule type" value="Genomic_DNA"/>
</dbReference>
<dbReference type="AlphaFoldDB" id="A0A833TPD3"/>
<comment type="caution">
    <text evidence="1">The sequence shown here is derived from an EMBL/GenBank/DDBJ whole genome shotgun (WGS) entry which is preliminary data.</text>
</comment>
<reference evidence="1" key="1">
    <citation type="submission" date="2015-10" db="EMBL/GenBank/DDBJ databases">
        <authorList>
            <person name="Martinez-Garcia P.J."/>
            <person name="Crepeau M.W."/>
            <person name="Puiu D."/>
            <person name="Gonzalez-Ibeas D."/>
            <person name="Whalen J."/>
            <person name="Stevens K."/>
            <person name="Paul R."/>
            <person name="Butterfield T."/>
            <person name="Britton M."/>
            <person name="Reagan R."/>
            <person name="Chakraborty S."/>
            <person name="Walawage S.L."/>
            <person name="Vasquez-Gross H.A."/>
            <person name="Cardeno C."/>
            <person name="Famula R."/>
            <person name="Pratt K."/>
            <person name="Kuruganti S."/>
            <person name="Aradhya M.K."/>
            <person name="Leslie C.A."/>
            <person name="Dandekar A.M."/>
            <person name="Salzberg S.L."/>
            <person name="Wegrzyn J.L."/>
            <person name="Langley C.H."/>
            <person name="Neale D.B."/>
        </authorList>
    </citation>
    <scope>NUCLEOTIDE SEQUENCE</scope>
    <source>
        <tissue evidence="1">Leaves</tissue>
    </source>
</reference>